<protein>
    <submittedName>
        <fullName evidence="6">Radical SAM protein</fullName>
    </submittedName>
</protein>
<evidence type="ECO:0000256" key="4">
    <source>
        <dbReference type="ARBA" id="ARBA00023014"/>
    </source>
</evidence>
<dbReference type="CDD" id="cd01335">
    <property type="entry name" value="Radical_SAM"/>
    <property type="match status" value="1"/>
</dbReference>
<proteinExistence type="predicted"/>
<dbReference type="Pfam" id="PF13186">
    <property type="entry name" value="SPASM"/>
    <property type="match status" value="1"/>
</dbReference>
<dbReference type="InterPro" id="IPR007197">
    <property type="entry name" value="rSAM"/>
</dbReference>
<evidence type="ECO:0000256" key="1">
    <source>
        <dbReference type="ARBA" id="ARBA00022691"/>
    </source>
</evidence>
<dbReference type="Gene3D" id="3.20.20.70">
    <property type="entry name" value="Aldolase class I"/>
    <property type="match status" value="1"/>
</dbReference>
<dbReference type="InterPro" id="IPR006638">
    <property type="entry name" value="Elp3/MiaA/NifB-like_rSAM"/>
</dbReference>
<dbReference type="GO" id="GO:0003824">
    <property type="term" value="F:catalytic activity"/>
    <property type="evidence" value="ECO:0007669"/>
    <property type="project" value="InterPro"/>
</dbReference>
<feature type="domain" description="Radical SAM core" evidence="5">
    <location>
        <begin position="73"/>
        <end position="289"/>
    </location>
</feature>
<dbReference type="GO" id="GO:0046872">
    <property type="term" value="F:metal ion binding"/>
    <property type="evidence" value="ECO:0007669"/>
    <property type="project" value="UniProtKB-KW"/>
</dbReference>
<keyword evidence="4" id="KW-0411">Iron-sulfur</keyword>
<dbReference type="SFLD" id="SFLDG01067">
    <property type="entry name" value="SPASM/twitch_domain_containing"/>
    <property type="match status" value="1"/>
</dbReference>
<dbReference type="AlphaFoldDB" id="A0A4S4G3P4"/>
<dbReference type="InterPro" id="IPR050377">
    <property type="entry name" value="Radical_SAM_PqqE_MftC-like"/>
</dbReference>
<dbReference type="Proteomes" id="UP000308978">
    <property type="component" value="Unassembled WGS sequence"/>
</dbReference>
<dbReference type="InterPro" id="IPR013785">
    <property type="entry name" value="Aldolase_TIM"/>
</dbReference>
<dbReference type="InterPro" id="IPR023885">
    <property type="entry name" value="4Fe4S-binding_SPASM_dom"/>
</dbReference>
<name>A0A4S4G3P4_9ACTN</name>
<keyword evidence="1" id="KW-0949">S-adenosyl-L-methionine</keyword>
<comment type="caution">
    <text evidence="6">The sequence shown here is derived from an EMBL/GenBank/DDBJ whole genome shotgun (WGS) entry which is preliminary data.</text>
</comment>
<dbReference type="SUPFAM" id="SSF102114">
    <property type="entry name" value="Radical SAM enzymes"/>
    <property type="match status" value="1"/>
</dbReference>
<dbReference type="Pfam" id="PF04055">
    <property type="entry name" value="Radical_SAM"/>
    <property type="match status" value="1"/>
</dbReference>
<evidence type="ECO:0000256" key="3">
    <source>
        <dbReference type="ARBA" id="ARBA00023004"/>
    </source>
</evidence>
<keyword evidence="3" id="KW-0408">Iron</keyword>
<evidence type="ECO:0000313" key="6">
    <source>
        <dbReference type="EMBL" id="THG37391.1"/>
    </source>
</evidence>
<organism evidence="6 7">
    <name type="scientific">Adlercreutzia caecimuris</name>
    <dbReference type="NCBI Taxonomy" id="671266"/>
    <lineage>
        <taxon>Bacteria</taxon>
        <taxon>Bacillati</taxon>
        <taxon>Actinomycetota</taxon>
        <taxon>Coriobacteriia</taxon>
        <taxon>Eggerthellales</taxon>
        <taxon>Eggerthellaceae</taxon>
        <taxon>Adlercreutzia</taxon>
    </lineage>
</organism>
<dbReference type="PANTHER" id="PTHR11228">
    <property type="entry name" value="RADICAL SAM DOMAIN PROTEIN"/>
    <property type="match status" value="1"/>
</dbReference>
<dbReference type="SFLD" id="SFLDG01386">
    <property type="entry name" value="main_SPASM_domain-containing"/>
    <property type="match status" value="1"/>
</dbReference>
<reference evidence="6 7" key="1">
    <citation type="submission" date="2019-04" db="EMBL/GenBank/DDBJ databases">
        <title>Microbes associate with the intestines of laboratory mice.</title>
        <authorList>
            <person name="Navarre W."/>
            <person name="Wong E."/>
            <person name="Huang K.C."/>
            <person name="Tropini C."/>
            <person name="Ng K."/>
            <person name="Yu B."/>
        </authorList>
    </citation>
    <scope>NUCLEOTIDE SEQUENCE [LARGE SCALE GENOMIC DNA]</scope>
    <source>
        <strain evidence="6 7">NM80_B27</strain>
    </source>
</reference>
<gene>
    <name evidence="6" type="ORF">E5986_06425</name>
</gene>
<dbReference type="InterPro" id="IPR058240">
    <property type="entry name" value="rSAM_sf"/>
</dbReference>
<dbReference type="PROSITE" id="PS51918">
    <property type="entry name" value="RADICAL_SAM"/>
    <property type="match status" value="1"/>
</dbReference>
<evidence type="ECO:0000313" key="7">
    <source>
        <dbReference type="Proteomes" id="UP000308978"/>
    </source>
</evidence>
<accession>A0A4S4G3P4</accession>
<dbReference type="NCBIfam" id="TIGR04085">
    <property type="entry name" value="rSAM_more_4Fe4S"/>
    <property type="match status" value="1"/>
</dbReference>
<keyword evidence="2" id="KW-0479">Metal-binding</keyword>
<sequence>MQFGPSVVLFGFCGIPMAGNLANGFAVGLTAEGFALCQRFACENVPDEEARAVNAELVARLQQAGFFNREPAAPELRSAYLHVTQRCNLQCAGCYSLDDSRNASTDLSTEQLLDFISQLAAAGVASLFISGGEPFLRNDLPALVGHAKECGIGTVTIITNGTCISREVLGELAGFADSISVSFDGYSAEATPHIRGVQRFDQLVDAVRLILEAGVGAHIIPTIHRKNVHDLPRYAALAAELGVTMNYSLLSCECGSEDGLASLIPDKAALEALADELLALGSAPVLSGAPVGLNLAVRTSCGAGHREISVAADGTVYPCHMLHRPEYALGSLHRESLDAILQREAPHWQSKLDSANVEGCSACRHKLLCGGGCRARSVYAKGNLTSCDSYCAFMKRYYDQMGSLLAAQATACS</sequence>
<evidence type="ECO:0000256" key="2">
    <source>
        <dbReference type="ARBA" id="ARBA00022723"/>
    </source>
</evidence>
<dbReference type="PANTHER" id="PTHR11228:SF7">
    <property type="entry name" value="PQQA PEPTIDE CYCLASE"/>
    <property type="match status" value="1"/>
</dbReference>
<dbReference type="GO" id="GO:0051536">
    <property type="term" value="F:iron-sulfur cluster binding"/>
    <property type="evidence" value="ECO:0007669"/>
    <property type="project" value="UniProtKB-KW"/>
</dbReference>
<dbReference type="SMART" id="SM00729">
    <property type="entry name" value="Elp3"/>
    <property type="match status" value="1"/>
</dbReference>
<dbReference type="SFLD" id="SFLDS00029">
    <property type="entry name" value="Radical_SAM"/>
    <property type="match status" value="1"/>
</dbReference>
<evidence type="ECO:0000259" key="5">
    <source>
        <dbReference type="PROSITE" id="PS51918"/>
    </source>
</evidence>
<dbReference type="EMBL" id="SSTJ01000006">
    <property type="protein sequence ID" value="THG37391.1"/>
    <property type="molecule type" value="Genomic_DNA"/>
</dbReference>